<reference evidence="1 2" key="1">
    <citation type="journal article" date="2010" name="Proc. Natl. Acad. Sci. U.S.A.">
        <title>Insights into evolution of multicellular fungi from the assembled chromosomes of the mushroom Coprinopsis cinerea (Coprinus cinereus).</title>
        <authorList>
            <person name="Stajich J.E."/>
            <person name="Wilke S.K."/>
            <person name="Ahren D."/>
            <person name="Au C.H."/>
            <person name="Birren B.W."/>
            <person name="Borodovsky M."/>
            <person name="Burns C."/>
            <person name="Canback B."/>
            <person name="Casselton L.A."/>
            <person name="Cheng C.K."/>
            <person name="Deng J."/>
            <person name="Dietrich F.S."/>
            <person name="Fargo D.C."/>
            <person name="Farman M.L."/>
            <person name="Gathman A.C."/>
            <person name="Goldberg J."/>
            <person name="Guigo R."/>
            <person name="Hoegger P.J."/>
            <person name="Hooker J.B."/>
            <person name="Huggins A."/>
            <person name="James T.Y."/>
            <person name="Kamada T."/>
            <person name="Kilaru S."/>
            <person name="Kodira C."/>
            <person name="Kues U."/>
            <person name="Kupfer D."/>
            <person name="Kwan H.S."/>
            <person name="Lomsadze A."/>
            <person name="Li W."/>
            <person name="Lilly W.W."/>
            <person name="Ma L.J."/>
            <person name="Mackey A.J."/>
            <person name="Manning G."/>
            <person name="Martin F."/>
            <person name="Muraguchi H."/>
            <person name="Natvig D.O."/>
            <person name="Palmerini H."/>
            <person name="Ramesh M.A."/>
            <person name="Rehmeyer C.J."/>
            <person name="Roe B.A."/>
            <person name="Shenoy N."/>
            <person name="Stanke M."/>
            <person name="Ter-Hovhannisyan V."/>
            <person name="Tunlid A."/>
            <person name="Velagapudi R."/>
            <person name="Vision T.J."/>
            <person name="Zeng Q."/>
            <person name="Zolan M.E."/>
            <person name="Pukkila P.J."/>
        </authorList>
    </citation>
    <scope>NUCLEOTIDE SEQUENCE [LARGE SCALE GENOMIC DNA]</scope>
    <source>
        <strain evidence="2">Okayama-7 / 130 / ATCC MYA-4618 / FGSC 9003</strain>
    </source>
</reference>
<dbReference type="KEGG" id="cci:CC1G_07868"/>
<dbReference type="Proteomes" id="UP000001861">
    <property type="component" value="Unassembled WGS sequence"/>
</dbReference>
<evidence type="ECO:0000313" key="2">
    <source>
        <dbReference type="Proteomes" id="UP000001861"/>
    </source>
</evidence>
<dbReference type="EMBL" id="AACS02000004">
    <property type="protein sequence ID" value="EAU83186.2"/>
    <property type="molecule type" value="Genomic_DNA"/>
</dbReference>
<dbReference type="VEuPathDB" id="FungiDB:CC1G_07868"/>
<evidence type="ECO:0000313" key="1">
    <source>
        <dbReference type="EMBL" id="EAU83186.2"/>
    </source>
</evidence>
<proteinExistence type="predicted"/>
<protein>
    <submittedName>
        <fullName evidence="1">Uncharacterized protein</fullName>
    </submittedName>
</protein>
<dbReference type="InParanoid" id="A8P445"/>
<sequence length="129" mass="13542">MALSTSSLLEAIHATVNEGGCYAAYAAAPLSDSLLVHQKKAVSSGGHVVQRVHTYLSSRAIPLGVWLAPVLSWSCLGKGAEVGLEDDGDDSEPELRALVEGSFFAFLLCKRGKEKGSFEGRPLLAEGLG</sequence>
<name>A8P445_COPC7</name>
<accession>A8P445</accession>
<dbReference type="GeneID" id="6015270"/>
<organism evidence="1 2">
    <name type="scientific">Coprinopsis cinerea (strain Okayama-7 / 130 / ATCC MYA-4618 / FGSC 9003)</name>
    <name type="common">Inky cap fungus</name>
    <name type="synonym">Hormographiella aspergillata</name>
    <dbReference type="NCBI Taxonomy" id="240176"/>
    <lineage>
        <taxon>Eukaryota</taxon>
        <taxon>Fungi</taxon>
        <taxon>Dikarya</taxon>
        <taxon>Basidiomycota</taxon>
        <taxon>Agaricomycotina</taxon>
        <taxon>Agaricomycetes</taxon>
        <taxon>Agaricomycetidae</taxon>
        <taxon>Agaricales</taxon>
        <taxon>Agaricineae</taxon>
        <taxon>Psathyrellaceae</taxon>
        <taxon>Coprinopsis</taxon>
    </lineage>
</organism>
<keyword evidence="2" id="KW-1185">Reference proteome</keyword>
<dbReference type="AlphaFoldDB" id="A8P445"/>
<dbReference type="RefSeq" id="XP_001838677.2">
    <property type="nucleotide sequence ID" value="XM_001838625.2"/>
</dbReference>
<comment type="caution">
    <text evidence="1">The sequence shown here is derived from an EMBL/GenBank/DDBJ whole genome shotgun (WGS) entry which is preliminary data.</text>
</comment>
<dbReference type="HOGENOM" id="CLU_1948723_0_0_1"/>
<gene>
    <name evidence="1" type="ORF">CC1G_07868</name>
</gene>